<reference evidence="2 3" key="1">
    <citation type="submission" date="2024-04" db="EMBL/GenBank/DDBJ databases">
        <title>Okeanomitos corallinicola gen. &amp; sp. nov. (Nostocales, Cyanobacteria), a new toxic marine heterocyst-forming cyanobacterium from a coral reef.</title>
        <authorList>
            <person name="Li H."/>
            <person name="Li R."/>
            <person name="Kang J."/>
            <person name="Hii K.S."/>
            <person name="Mohamed H.F."/>
            <person name="Xu X."/>
            <person name="Luo Z."/>
        </authorList>
    </citation>
    <scope>NUCLEOTIDE SEQUENCE [LARGE SCALE GENOMIC DNA]</scope>
    <source>
        <strain evidence="2 3">TIOX110</strain>
    </source>
</reference>
<keyword evidence="1" id="KW-0812">Transmembrane</keyword>
<evidence type="ECO:0000256" key="1">
    <source>
        <dbReference type="SAM" id="Phobius"/>
    </source>
</evidence>
<dbReference type="RefSeq" id="WP_353931573.1">
    <property type="nucleotide sequence ID" value="NZ_CP150886.1"/>
</dbReference>
<gene>
    <name evidence="2" type="ORF">WJM97_03015</name>
</gene>
<evidence type="ECO:0000313" key="3">
    <source>
        <dbReference type="Proteomes" id="UP001483337"/>
    </source>
</evidence>
<name>A0ABZ2UUL9_9CYAN</name>
<keyword evidence="3" id="KW-1185">Reference proteome</keyword>
<feature type="transmembrane region" description="Helical" evidence="1">
    <location>
        <begin position="7"/>
        <end position="27"/>
    </location>
</feature>
<protein>
    <submittedName>
        <fullName evidence="2">Uncharacterized protein</fullName>
    </submittedName>
</protein>
<keyword evidence="1" id="KW-0472">Membrane</keyword>
<accession>A0ABZ2UUL9</accession>
<evidence type="ECO:0000313" key="2">
    <source>
        <dbReference type="EMBL" id="WZB88666.1"/>
    </source>
</evidence>
<dbReference type="EMBL" id="CP150886">
    <property type="protein sequence ID" value="WZB88666.1"/>
    <property type="molecule type" value="Genomic_DNA"/>
</dbReference>
<keyword evidence="1" id="KW-1133">Transmembrane helix</keyword>
<organism evidence="2 3">
    <name type="scientific">Okeanomitos corallinicola TIOX110</name>
    <dbReference type="NCBI Taxonomy" id="3133117"/>
    <lineage>
        <taxon>Bacteria</taxon>
        <taxon>Bacillati</taxon>
        <taxon>Cyanobacteriota</taxon>
        <taxon>Cyanophyceae</taxon>
        <taxon>Nostocales</taxon>
        <taxon>Aphanizomenonaceae</taxon>
        <taxon>Okeanomitos</taxon>
    </lineage>
</organism>
<sequence length="350" mass="39368">MQQPKKVYHISCLNIAILASITGIMAINDQSFATDNKQQTATLQNSMKNISVNRNIVEINHKNQQIYANQNNQVSLQTNMVYREARILIMQQGWRPNLQGEQPNLRSPVVKELFDLGYQEIKDCAGSGEGACRFEFVNDEGELLVVTAITRGYENKIRFVKKWWIEKNSNIIQQSSTPKIADGYYALGGTGQGLEVKGKQYRYYDEEGKQSWQSINDLKYIKNGVLSARQNYWCLSTLAPQGKPAVCSENGWKTPEILPFIGTRYYNFLGGSGTGQTITIKDDGNAIVKIIGTQNTSVIYEGKFTNPLIFVEGDGILIKDNKIYLLGRNRKFAKGCKGEGIVCESELYEP</sequence>
<dbReference type="Proteomes" id="UP001483337">
    <property type="component" value="Chromosome"/>
</dbReference>
<proteinExistence type="predicted"/>